<dbReference type="EMBL" id="ASRX01000079">
    <property type="protein sequence ID" value="EYF01537.1"/>
    <property type="molecule type" value="Genomic_DNA"/>
</dbReference>
<evidence type="ECO:0000313" key="3">
    <source>
        <dbReference type="EMBL" id="EYF01537.1"/>
    </source>
</evidence>
<feature type="compositionally biased region" description="Pro residues" evidence="1">
    <location>
        <begin position="20"/>
        <end position="46"/>
    </location>
</feature>
<evidence type="ECO:0000313" key="4">
    <source>
        <dbReference type="Proteomes" id="UP000019678"/>
    </source>
</evidence>
<dbReference type="STRING" id="1192034.CAP_8098"/>
<sequence>MVRPAFRLLAALGFLAACGSPPPAEAPDATPPAEPPPPAAPAPAEEPAPAAEKVPETPAAPAEAAPSDAEVLARDFLKTGGRRIGYSATKKGFAYPLEQRKEDGFRLDILFTDEEGRKRDVMTVCDYAVCVERLDEIAKELLPKLAARLQDDGYASIRGIGWPSGRDELEVNLIGMKLKYTSGRLEGLREGKPPLTLGRLGTKAPELLAVFVVPDVKRLGVLAKPADGKGVVQELHIVKLP</sequence>
<evidence type="ECO:0000256" key="1">
    <source>
        <dbReference type="SAM" id="MobiDB-lite"/>
    </source>
</evidence>
<dbReference type="PROSITE" id="PS51257">
    <property type="entry name" value="PROKAR_LIPOPROTEIN"/>
    <property type="match status" value="1"/>
</dbReference>
<dbReference type="RefSeq" id="WP_052376585.1">
    <property type="nucleotide sequence ID" value="NZ_ASRX01000079.1"/>
</dbReference>
<protein>
    <submittedName>
        <fullName evidence="3">Uncharacterized protein</fullName>
    </submittedName>
</protein>
<accession>A0A017SXT2</accession>
<organism evidence="3 4">
    <name type="scientific">Chondromyces apiculatus DSM 436</name>
    <dbReference type="NCBI Taxonomy" id="1192034"/>
    <lineage>
        <taxon>Bacteria</taxon>
        <taxon>Pseudomonadati</taxon>
        <taxon>Myxococcota</taxon>
        <taxon>Polyangia</taxon>
        <taxon>Polyangiales</taxon>
        <taxon>Polyangiaceae</taxon>
        <taxon>Chondromyces</taxon>
    </lineage>
</organism>
<name>A0A017SXT2_9BACT</name>
<proteinExistence type="predicted"/>
<gene>
    <name evidence="3" type="ORF">CAP_8098</name>
</gene>
<evidence type="ECO:0000256" key="2">
    <source>
        <dbReference type="SAM" id="SignalP"/>
    </source>
</evidence>
<keyword evidence="4" id="KW-1185">Reference proteome</keyword>
<dbReference type="AlphaFoldDB" id="A0A017SXT2"/>
<feature type="signal peptide" evidence="2">
    <location>
        <begin position="1"/>
        <end position="26"/>
    </location>
</feature>
<dbReference type="Proteomes" id="UP000019678">
    <property type="component" value="Unassembled WGS sequence"/>
</dbReference>
<feature type="region of interest" description="Disordered" evidence="1">
    <location>
        <begin position="19"/>
        <end position="68"/>
    </location>
</feature>
<reference evidence="3 4" key="1">
    <citation type="submission" date="2013-05" db="EMBL/GenBank/DDBJ databases">
        <title>Genome assembly of Chondromyces apiculatus DSM 436.</title>
        <authorList>
            <person name="Sharma G."/>
            <person name="Khatri I."/>
            <person name="Kaur C."/>
            <person name="Mayilraj S."/>
            <person name="Subramanian S."/>
        </authorList>
    </citation>
    <scope>NUCLEOTIDE SEQUENCE [LARGE SCALE GENOMIC DNA]</scope>
    <source>
        <strain evidence="3 4">DSM 436</strain>
    </source>
</reference>
<keyword evidence="2" id="KW-0732">Signal</keyword>
<feature type="chain" id="PRO_5001496441" evidence="2">
    <location>
        <begin position="27"/>
        <end position="241"/>
    </location>
</feature>
<comment type="caution">
    <text evidence="3">The sequence shown here is derived from an EMBL/GenBank/DDBJ whole genome shotgun (WGS) entry which is preliminary data.</text>
</comment>
<feature type="compositionally biased region" description="Low complexity" evidence="1">
    <location>
        <begin position="47"/>
        <end position="68"/>
    </location>
</feature>